<dbReference type="OrthoDB" id="1739143at2759"/>
<accession>A0A0D2AL27</accession>
<dbReference type="SUPFAM" id="SSF52499">
    <property type="entry name" value="Isochorismatase-like hydrolases"/>
    <property type="match status" value="1"/>
</dbReference>
<gene>
    <name evidence="4" type="ORF">PV07_08872</name>
</gene>
<feature type="domain" description="Isochorismatase-like" evidence="3">
    <location>
        <begin position="51"/>
        <end position="222"/>
    </location>
</feature>
<dbReference type="InterPro" id="IPR050272">
    <property type="entry name" value="Isochorismatase-like_hydrls"/>
</dbReference>
<keyword evidence="5" id="KW-1185">Reference proteome</keyword>
<dbReference type="Pfam" id="PF00857">
    <property type="entry name" value="Isochorismatase"/>
    <property type="match status" value="1"/>
</dbReference>
<organism evidence="4 5">
    <name type="scientific">Cladophialophora immunda</name>
    <dbReference type="NCBI Taxonomy" id="569365"/>
    <lineage>
        <taxon>Eukaryota</taxon>
        <taxon>Fungi</taxon>
        <taxon>Dikarya</taxon>
        <taxon>Ascomycota</taxon>
        <taxon>Pezizomycotina</taxon>
        <taxon>Eurotiomycetes</taxon>
        <taxon>Chaetothyriomycetidae</taxon>
        <taxon>Chaetothyriales</taxon>
        <taxon>Herpotrichiellaceae</taxon>
        <taxon>Cladophialophora</taxon>
    </lineage>
</organism>
<dbReference type="InterPro" id="IPR000868">
    <property type="entry name" value="Isochorismatase-like_dom"/>
</dbReference>
<dbReference type="AlphaFoldDB" id="A0A0D2AL27"/>
<reference evidence="4 5" key="1">
    <citation type="submission" date="2015-01" db="EMBL/GenBank/DDBJ databases">
        <title>The Genome Sequence of Cladophialophora immunda CBS83496.</title>
        <authorList>
            <consortium name="The Broad Institute Genomics Platform"/>
            <person name="Cuomo C."/>
            <person name="de Hoog S."/>
            <person name="Gorbushina A."/>
            <person name="Stielow B."/>
            <person name="Teixiera M."/>
            <person name="Abouelleil A."/>
            <person name="Chapman S.B."/>
            <person name="Priest M."/>
            <person name="Young S.K."/>
            <person name="Wortman J."/>
            <person name="Nusbaum C."/>
            <person name="Birren B."/>
        </authorList>
    </citation>
    <scope>NUCLEOTIDE SEQUENCE [LARGE SCALE GENOMIC DNA]</scope>
    <source>
        <strain evidence="4 5">CBS 83496</strain>
    </source>
</reference>
<dbReference type="RefSeq" id="XP_016245933.1">
    <property type="nucleotide sequence ID" value="XM_016396077.1"/>
</dbReference>
<dbReference type="EMBL" id="KN847044">
    <property type="protein sequence ID" value="KIW25717.1"/>
    <property type="molecule type" value="Genomic_DNA"/>
</dbReference>
<dbReference type="InterPro" id="IPR036380">
    <property type="entry name" value="Isochorismatase-like_sf"/>
</dbReference>
<dbReference type="VEuPathDB" id="FungiDB:PV07_08872"/>
<evidence type="ECO:0000313" key="5">
    <source>
        <dbReference type="Proteomes" id="UP000054466"/>
    </source>
</evidence>
<evidence type="ECO:0000313" key="4">
    <source>
        <dbReference type="EMBL" id="KIW25717.1"/>
    </source>
</evidence>
<dbReference type="GO" id="GO:0016787">
    <property type="term" value="F:hydrolase activity"/>
    <property type="evidence" value="ECO:0007669"/>
    <property type="project" value="UniProtKB-KW"/>
</dbReference>
<evidence type="ECO:0000256" key="1">
    <source>
        <dbReference type="ARBA" id="ARBA00006336"/>
    </source>
</evidence>
<dbReference type="CDD" id="cd00431">
    <property type="entry name" value="cysteine_hydrolases"/>
    <property type="match status" value="1"/>
</dbReference>
<dbReference type="Gene3D" id="3.40.50.850">
    <property type="entry name" value="Isochorismatase-like"/>
    <property type="match status" value="1"/>
</dbReference>
<evidence type="ECO:0000256" key="2">
    <source>
        <dbReference type="ARBA" id="ARBA00022801"/>
    </source>
</evidence>
<protein>
    <recommendedName>
        <fullName evidence="3">Isochorismatase-like domain-containing protein</fullName>
    </recommendedName>
</protein>
<dbReference type="HOGENOM" id="CLU_068979_8_2_1"/>
<comment type="similarity">
    <text evidence="1">Belongs to the isochorismatase family.</text>
</comment>
<dbReference type="GeneID" id="27348066"/>
<keyword evidence="2" id="KW-0378">Hydrolase</keyword>
<proteinExistence type="inferred from homology"/>
<dbReference type="PANTHER" id="PTHR43540:SF1">
    <property type="entry name" value="ISOCHORISMATASE HYDROLASE"/>
    <property type="match status" value="1"/>
</dbReference>
<dbReference type="PANTHER" id="PTHR43540">
    <property type="entry name" value="PEROXYUREIDOACRYLATE/UREIDOACRYLATE AMIDOHYDROLASE-RELATED"/>
    <property type="match status" value="1"/>
</dbReference>
<sequence>MCHCFYLSIRTRDYKSRRFSCVRSCRLDQTRGPLPKGIERREREGNTMATTALLVCDIQNGIVDRVQSQDTESFLQRLSETIEAARKAGIQVIYVRVAFRPGCPEASLRNASFARIKAHGGFTESDASTQIHAAVAPREGDIVVTKRRVSALYGTDLDLILRSLGIETLVISGLSTSGVVMSTVRQGADMDYKLVVLEDLCQDTEQEMHDAAMKVIGKQAQVVGSAGWVAQL</sequence>
<evidence type="ECO:0000259" key="3">
    <source>
        <dbReference type="Pfam" id="PF00857"/>
    </source>
</evidence>
<dbReference type="Proteomes" id="UP000054466">
    <property type="component" value="Unassembled WGS sequence"/>
</dbReference>
<name>A0A0D2AL27_9EURO</name>